<organism evidence="8">
    <name type="scientific">Streptomyces sp. NBC_00180</name>
    <dbReference type="NCBI Taxonomy" id="2903632"/>
    <lineage>
        <taxon>Bacteria</taxon>
        <taxon>Bacillati</taxon>
        <taxon>Actinomycetota</taxon>
        <taxon>Actinomycetes</taxon>
        <taxon>Kitasatosporales</taxon>
        <taxon>Streptomycetaceae</taxon>
        <taxon>Streptomyces</taxon>
    </lineage>
</organism>
<keyword evidence="2" id="KW-0805">Transcription regulation</keyword>
<dbReference type="PROSITE" id="PS01124">
    <property type="entry name" value="HTH_ARAC_FAMILY_2"/>
    <property type="match status" value="1"/>
</dbReference>
<gene>
    <name evidence="8" type="ORF">OG477_39090</name>
</gene>
<keyword evidence="4" id="KW-0804">Transcription</keyword>
<dbReference type="Pfam" id="PF12833">
    <property type="entry name" value="HTH_18"/>
    <property type="match status" value="1"/>
</dbReference>
<evidence type="ECO:0000256" key="6">
    <source>
        <dbReference type="ARBA" id="ARBA00079449"/>
    </source>
</evidence>
<feature type="domain" description="HTH araC/xylS-type" evidence="7">
    <location>
        <begin position="150"/>
        <end position="247"/>
    </location>
</feature>
<name>A0AAU1I8P1_9ACTN</name>
<proteinExistence type="predicted"/>
<reference evidence="8" key="1">
    <citation type="submission" date="2022-10" db="EMBL/GenBank/DDBJ databases">
        <title>The complete genomes of actinobacterial strains from the NBC collection.</title>
        <authorList>
            <person name="Joergensen T.S."/>
            <person name="Alvarez Arevalo M."/>
            <person name="Sterndorff E.B."/>
            <person name="Faurdal D."/>
            <person name="Vuksanovic O."/>
            <person name="Mourched A.-S."/>
            <person name="Charusanti P."/>
            <person name="Shaw S."/>
            <person name="Blin K."/>
            <person name="Weber T."/>
        </authorList>
    </citation>
    <scope>NUCLEOTIDE SEQUENCE</scope>
    <source>
        <strain evidence="8">NBC 00180</strain>
    </source>
</reference>
<dbReference type="GO" id="GO:0003700">
    <property type="term" value="F:DNA-binding transcription factor activity"/>
    <property type="evidence" value="ECO:0007669"/>
    <property type="project" value="InterPro"/>
</dbReference>
<accession>A0AAU1I8P1</accession>
<dbReference type="SUPFAM" id="SSF46689">
    <property type="entry name" value="Homeodomain-like"/>
    <property type="match status" value="1"/>
</dbReference>
<dbReference type="Gene3D" id="2.60.120.10">
    <property type="entry name" value="Jelly Rolls"/>
    <property type="match status" value="1"/>
</dbReference>
<evidence type="ECO:0000313" key="8">
    <source>
        <dbReference type="EMBL" id="WTP90987.1"/>
    </source>
</evidence>
<dbReference type="AlphaFoldDB" id="A0AAU1I8P1"/>
<evidence type="ECO:0000256" key="1">
    <source>
        <dbReference type="ARBA" id="ARBA00022491"/>
    </source>
</evidence>
<evidence type="ECO:0000256" key="3">
    <source>
        <dbReference type="ARBA" id="ARBA00023125"/>
    </source>
</evidence>
<dbReference type="Gene3D" id="1.10.10.60">
    <property type="entry name" value="Homeodomain-like"/>
    <property type="match status" value="1"/>
</dbReference>
<keyword evidence="1" id="KW-0678">Repressor</keyword>
<dbReference type="InterPro" id="IPR003313">
    <property type="entry name" value="AraC-bd"/>
</dbReference>
<dbReference type="PANTHER" id="PTHR11019">
    <property type="entry name" value="HTH-TYPE TRANSCRIPTIONAL REGULATOR NIMR"/>
    <property type="match status" value="1"/>
</dbReference>
<dbReference type="Pfam" id="PF02311">
    <property type="entry name" value="AraC_binding"/>
    <property type="match status" value="1"/>
</dbReference>
<evidence type="ECO:0000256" key="2">
    <source>
        <dbReference type="ARBA" id="ARBA00023015"/>
    </source>
</evidence>
<evidence type="ECO:0000256" key="4">
    <source>
        <dbReference type="ARBA" id="ARBA00023163"/>
    </source>
</evidence>
<sequence length="251" mass="27221">MSDIRHTPTAPTRAKVLAAGERIDAHRHDDHQIVYAGSGVLAVTTDAGTWFAPGNRAIWVPAGTVHAHRAHGHLDLYLVGLPADDNPLGLDAPTVLAVSPLLRELILAYTRDPADDGPERHRLLAVLRDQLRASPQQPLRLPTPADPRLAAVCALVHADPADSRTLAALGAATGAGERTLSRLFRAEFGMTFPQWRTQSRLYHALRLLAEDIPVTAVAHRCGWSSASAFIDVFRRSFGHTPGAHNRRTEQG</sequence>
<protein>
    <recommendedName>
        <fullName evidence="5">HTH-type transcriptional regulator RipA</fullName>
    </recommendedName>
    <alternativeName>
        <fullName evidence="6">Repressor of iron proteins A</fullName>
    </alternativeName>
</protein>
<evidence type="ECO:0000259" key="7">
    <source>
        <dbReference type="PROSITE" id="PS01124"/>
    </source>
</evidence>
<evidence type="ECO:0000256" key="5">
    <source>
        <dbReference type="ARBA" id="ARBA00074140"/>
    </source>
</evidence>
<dbReference type="CDD" id="cd06124">
    <property type="entry name" value="cupin_NimR-like_N"/>
    <property type="match status" value="1"/>
</dbReference>
<keyword evidence="3" id="KW-0238">DNA-binding</keyword>
<dbReference type="InterPro" id="IPR014710">
    <property type="entry name" value="RmlC-like_jellyroll"/>
</dbReference>
<dbReference type="SMART" id="SM00342">
    <property type="entry name" value="HTH_ARAC"/>
    <property type="match status" value="1"/>
</dbReference>
<dbReference type="FunFam" id="1.10.10.60:FF:000132">
    <property type="entry name" value="AraC family transcriptional regulator"/>
    <property type="match status" value="1"/>
</dbReference>
<dbReference type="InterPro" id="IPR009057">
    <property type="entry name" value="Homeodomain-like_sf"/>
</dbReference>
<dbReference type="SUPFAM" id="SSF51182">
    <property type="entry name" value="RmlC-like cupins"/>
    <property type="match status" value="1"/>
</dbReference>
<dbReference type="InterPro" id="IPR018060">
    <property type="entry name" value="HTH_AraC"/>
</dbReference>
<dbReference type="GO" id="GO:0043565">
    <property type="term" value="F:sequence-specific DNA binding"/>
    <property type="evidence" value="ECO:0007669"/>
    <property type="project" value="InterPro"/>
</dbReference>
<dbReference type="EMBL" id="CP108140">
    <property type="protein sequence ID" value="WTP90987.1"/>
    <property type="molecule type" value="Genomic_DNA"/>
</dbReference>
<dbReference type="InterPro" id="IPR011051">
    <property type="entry name" value="RmlC_Cupin_sf"/>
</dbReference>
<dbReference type="PANTHER" id="PTHR11019:SF199">
    <property type="entry name" value="HTH-TYPE TRANSCRIPTIONAL REGULATOR NIMR"/>
    <property type="match status" value="1"/>
</dbReference>